<dbReference type="RefSeq" id="WP_349220027.1">
    <property type="nucleotide sequence ID" value="NZ_JBBMFD010000018.1"/>
</dbReference>
<comment type="caution">
    <text evidence="5">The sequence shown here is derived from an EMBL/GenBank/DDBJ whole genome shotgun (WGS) entry which is preliminary data.</text>
</comment>
<dbReference type="InterPro" id="IPR001539">
    <property type="entry name" value="Peptidase_U32"/>
</dbReference>
<dbReference type="InterPro" id="IPR011060">
    <property type="entry name" value="RibuloseP-bd_barrel"/>
</dbReference>
<dbReference type="Pfam" id="PF01136">
    <property type="entry name" value="Peptidase_U32"/>
    <property type="match status" value="1"/>
</dbReference>
<dbReference type="InterPro" id="IPR032525">
    <property type="entry name" value="Peptidase_U32_C"/>
</dbReference>
<dbReference type="Proteomes" id="UP001489509">
    <property type="component" value="Unassembled WGS sequence"/>
</dbReference>
<dbReference type="SUPFAM" id="SSF51366">
    <property type="entry name" value="Ribulose-phoshate binding barrel"/>
    <property type="match status" value="1"/>
</dbReference>
<evidence type="ECO:0000256" key="1">
    <source>
        <dbReference type="ARBA" id="ARBA00022670"/>
    </source>
</evidence>
<sequence>MDNNNVFHRTPCGGAELLCPAGDVSRLKASVDFGADAVYLAGQEFGMRTSSKNFAEELPEAVAYAHERSVKVYLTCNTLPRNEELPRLPDALRFAAQSGVDAFIISDVGILALAKRVAPQVALHVSTQAGVVNYLTARAFYELGASRVVLARELSLTEIQEIRANTPRELELEAFVHGAMCMSVSGRCLLSNYLTGRDANRGDCAQPCRWRYALMEEKRPGQYFPVEEQGNGSYILNARDLCLIDHLPALSKAGVTSFKIEGRAKSAYYAAVTAYAYRQAIDFYAAHPNGEPLPDWIRQEVHKVSHREYSTGFLFGTPGQELETGGYVRDYEVIAVAIGWEKGRVLLEQRNRFFEGDEADCLSPLERPYLLQLTDLRDLDGNPVEAAPHPKMRLSAACERPVAAGTLLRKRTKG</sequence>
<evidence type="ECO:0000256" key="3">
    <source>
        <dbReference type="ARBA" id="ARBA00038374"/>
    </source>
</evidence>
<organism evidence="5 6">
    <name type="scientific">Solibaculum intestinale</name>
    <dbReference type="NCBI Taxonomy" id="3133165"/>
    <lineage>
        <taxon>Bacteria</taxon>
        <taxon>Bacillati</taxon>
        <taxon>Bacillota</taxon>
        <taxon>Clostridia</taxon>
        <taxon>Eubacteriales</taxon>
        <taxon>Oscillospiraceae</taxon>
        <taxon>Solibaculum</taxon>
    </lineage>
</organism>
<dbReference type="PROSITE" id="PS01276">
    <property type="entry name" value="PEPTIDASE_U32"/>
    <property type="match status" value="1"/>
</dbReference>
<keyword evidence="6" id="KW-1185">Reference proteome</keyword>
<dbReference type="EMBL" id="JBBMFD010000018">
    <property type="protein sequence ID" value="MEQ2441127.1"/>
    <property type="molecule type" value="Genomic_DNA"/>
</dbReference>
<dbReference type="PANTHER" id="PTHR30217:SF6">
    <property type="entry name" value="TRNA HYDROXYLATION PROTEIN P"/>
    <property type="match status" value="1"/>
</dbReference>
<dbReference type="InterPro" id="IPR051454">
    <property type="entry name" value="RNA/ubiquinone_mod_enzymes"/>
</dbReference>
<evidence type="ECO:0000259" key="4">
    <source>
        <dbReference type="Pfam" id="PF16325"/>
    </source>
</evidence>
<keyword evidence="1" id="KW-0645">Protease</keyword>
<accession>A0ABV1E1G2</accession>
<dbReference type="Pfam" id="PF16325">
    <property type="entry name" value="Peptidase_U32_C"/>
    <property type="match status" value="1"/>
</dbReference>
<proteinExistence type="inferred from homology"/>
<dbReference type="Gene3D" id="2.40.30.10">
    <property type="entry name" value="Translation factors"/>
    <property type="match status" value="1"/>
</dbReference>
<dbReference type="PANTHER" id="PTHR30217">
    <property type="entry name" value="PEPTIDASE U32 FAMILY"/>
    <property type="match status" value="1"/>
</dbReference>
<evidence type="ECO:0000313" key="6">
    <source>
        <dbReference type="Proteomes" id="UP001489509"/>
    </source>
</evidence>
<protein>
    <submittedName>
        <fullName evidence="5">U32 family peptidase</fullName>
    </submittedName>
</protein>
<comment type="similarity">
    <text evidence="3">Belongs to the peptidase U32 family.</text>
</comment>
<evidence type="ECO:0000313" key="5">
    <source>
        <dbReference type="EMBL" id="MEQ2441127.1"/>
    </source>
</evidence>
<keyword evidence="2" id="KW-0378">Hydrolase</keyword>
<name>A0ABV1E1G2_9FIRM</name>
<evidence type="ECO:0000256" key="2">
    <source>
        <dbReference type="ARBA" id="ARBA00022801"/>
    </source>
</evidence>
<feature type="domain" description="Peptidase family U32 C-terminal" evidence="4">
    <location>
        <begin position="329"/>
        <end position="409"/>
    </location>
</feature>
<gene>
    <name evidence="5" type="ORF">WMO26_09850</name>
</gene>
<reference evidence="5 6" key="1">
    <citation type="submission" date="2024-03" db="EMBL/GenBank/DDBJ databases">
        <title>Human intestinal bacterial collection.</title>
        <authorList>
            <person name="Pauvert C."/>
            <person name="Hitch T.C.A."/>
            <person name="Clavel T."/>
        </authorList>
    </citation>
    <scope>NUCLEOTIDE SEQUENCE [LARGE SCALE GENOMIC DNA]</scope>
    <source>
        <strain evidence="5 6">CLA-JM-H44</strain>
    </source>
</reference>